<accession>A0A9W4DRU2</accession>
<protein>
    <submittedName>
        <fullName evidence="2">Uncharacterized protein</fullName>
    </submittedName>
</protein>
<evidence type="ECO:0000313" key="3">
    <source>
        <dbReference type="Proteomes" id="UP001152519"/>
    </source>
</evidence>
<dbReference type="Proteomes" id="UP001152519">
    <property type="component" value="Unassembled WGS sequence"/>
</dbReference>
<dbReference type="AlphaFoldDB" id="A0A9W4DRU2"/>
<gene>
    <name evidence="2" type="ORF">SCOCK_270043</name>
</gene>
<comment type="caution">
    <text evidence="2">The sequence shown here is derived from an EMBL/GenBank/DDBJ whole genome shotgun (WGS) entry which is preliminary data.</text>
</comment>
<organism evidence="2 3">
    <name type="scientific">Actinacidiphila cocklensis</name>
    <dbReference type="NCBI Taxonomy" id="887465"/>
    <lineage>
        <taxon>Bacteria</taxon>
        <taxon>Bacillati</taxon>
        <taxon>Actinomycetota</taxon>
        <taxon>Actinomycetes</taxon>
        <taxon>Kitasatosporales</taxon>
        <taxon>Streptomycetaceae</taxon>
        <taxon>Actinacidiphila</taxon>
    </lineage>
</organism>
<evidence type="ECO:0000313" key="2">
    <source>
        <dbReference type="EMBL" id="CAG6394462.1"/>
    </source>
</evidence>
<evidence type="ECO:0000256" key="1">
    <source>
        <dbReference type="SAM" id="MobiDB-lite"/>
    </source>
</evidence>
<name>A0A9W4DRU2_9ACTN</name>
<feature type="region of interest" description="Disordered" evidence="1">
    <location>
        <begin position="1"/>
        <end position="22"/>
    </location>
</feature>
<keyword evidence="3" id="KW-1185">Reference proteome</keyword>
<reference evidence="2" key="1">
    <citation type="submission" date="2021-05" db="EMBL/GenBank/DDBJ databases">
        <authorList>
            <person name="Arsene-Ploetze F."/>
        </authorList>
    </citation>
    <scope>NUCLEOTIDE SEQUENCE</scope>
    <source>
        <strain evidence="2">DSM 42138</strain>
    </source>
</reference>
<dbReference type="EMBL" id="CAJSLV010000056">
    <property type="protein sequence ID" value="CAG6394462.1"/>
    <property type="molecule type" value="Genomic_DNA"/>
</dbReference>
<sequence length="22" mass="2371">MAQAYSNLTALVHNEGCPPPRT</sequence>
<proteinExistence type="predicted"/>